<dbReference type="HOGENOM" id="CLU_581380_0_0_1"/>
<dbReference type="GO" id="GO:0016740">
    <property type="term" value="F:transferase activity"/>
    <property type="evidence" value="ECO:0007669"/>
    <property type="project" value="UniProtKB-KW"/>
</dbReference>
<protein>
    <submittedName>
        <fullName evidence="3">Putative glycosyltransferase family 28 domain-containing protein</fullName>
    </submittedName>
</protein>
<feature type="region of interest" description="Disordered" evidence="2">
    <location>
        <begin position="221"/>
        <end position="244"/>
    </location>
</feature>
<dbReference type="KEGG" id="tmn:UCRPA7_3681"/>
<name>R8BN31_PHAM7</name>
<dbReference type="EMBL" id="KB933061">
    <property type="protein sequence ID" value="EOO00695.1"/>
    <property type="molecule type" value="Genomic_DNA"/>
</dbReference>
<evidence type="ECO:0000313" key="3">
    <source>
        <dbReference type="EMBL" id="EOO00695.1"/>
    </source>
</evidence>
<feature type="compositionally biased region" description="Basic and acidic residues" evidence="2">
    <location>
        <begin position="279"/>
        <end position="291"/>
    </location>
</feature>
<feature type="compositionally biased region" description="Acidic residues" evidence="2">
    <location>
        <begin position="433"/>
        <end position="443"/>
    </location>
</feature>
<evidence type="ECO:0000256" key="1">
    <source>
        <dbReference type="ARBA" id="ARBA00006545"/>
    </source>
</evidence>
<dbReference type="InterPro" id="IPR026847">
    <property type="entry name" value="VPS13"/>
</dbReference>
<dbReference type="PANTHER" id="PTHR16166">
    <property type="entry name" value="VACUOLAR PROTEIN SORTING-ASSOCIATED PROTEIN VPS13"/>
    <property type="match status" value="1"/>
</dbReference>
<dbReference type="RefSeq" id="XP_007914395.1">
    <property type="nucleotide sequence ID" value="XM_007916204.1"/>
</dbReference>
<proteinExistence type="inferred from homology"/>
<dbReference type="SMART" id="SM00726">
    <property type="entry name" value="UIM"/>
    <property type="match status" value="6"/>
</dbReference>
<reference evidence="4" key="1">
    <citation type="journal article" date="2013" name="Genome Announc.">
        <title>Draft genome sequence of the ascomycete Phaeoacremonium aleophilum strain UCR-PA7, a causal agent of the esca disease complex in grapevines.</title>
        <authorList>
            <person name="Blanco-Ulate B."/>
            <person name="Rolshausen P."/>
            <person name="Cantu D."/>
        </authorList>
    </citation>
    <scope>NUCLEOTIDE SEQUENCE [LARGE SCALE GENOMIC DNA]</scope>
    <source>
        <strain evidence="4">UCR-PA7</strain>
    </source>
</reference>
<feature type="region of interest" description="Disordered" evidence="2">
    <location>
        <begin position="279"/>
        <end position="468"/>
    </location>
</feature>
<dbReference type="eggNOG" id="KOG1192">
    <property type="taxonomic scope" value="Eukaryota"/>
</dbReference>
<dbReference type="OrthoDB" id="428159at2759"/>
<feature type="region of interest" description="Disordered" evidence="2">
    <location>
        <begin position="179"/>
        <end position="209"/>
    </location>
</feature>
<accession>R8BN31</accession>
<sequence length="468" mass="52248">MDTAIAAGKGVSRIVGTGVKTPMNFCLGAARGFRNAPRLYNDDTVRPTEKVTDFASGLRVAGKEFGYGIFDGISGLVTQPIRGAEKEGPVGFVKGFGKGLGGFFFKNSAAIWSIPAYAMQGVHAEIRNLFTKSIQNYIFTSRVLQGEEDFSSSSREEQEDIILRWNAKKDDLKGYYNLKQKEKKGESPPSSERGPSDTPPKTGWFHTRHLSWDERKKLQAQKEEWRKKRGTASTPSVDRIWEDDELERAIRESVQQTSRGNSEEDAMIEAQIRASVAEMRRAADQSRELQDVKQPVPEASSVLAPPEDITDEEYQALVEEAIRQSLAHQAIGPPPPLPPRANSGLDDEEALRRAIEESRRQQSEPHHGDDDEEELRRALEESERAHREQEARSSSAKTEEEIIMEYVKRQSLAEEEYRRQKAKGKAVRPSGTDDNDDDDEVDEDLKRALEESLKVSGRDGAGPSSSGA</sequence>
<feature type="compositionally biased region" description="Basic and acidic residues" evidence="2">
    <location>
        <begin position="350"/>
        <end position="391"/>
    </location>
</feature>
<evidence type="ECO:0000313" key="4">
    <source>
        <dbReference type="Proteomes" id="UP000014074"/>
    </source>
</evidence>
<dbReference type="GeneID" id="19324052"/>
<dbReference type="AlphaFoldDB" id="R8BN31"/>
<keyword evidence="3" id="KW-0808">Transferase</keyword>
<keyword evidence="4" id="KW-1185">Reference proteome</keyword>
<dbReference type="Proteomes" id="UP000014074">
    <property type="component" value="Unassembled WGS sequence"/>
</dbReference>
<feature type="compositionally biased region" description="Basic and acidic residues" evidence="2">
    <location>
        <begin position="444"/>
        <end position="457"/>
    </location>
</feature>
<dbReference type="PROSITE" id="PS50330">
    <property type="entry name" value="UIM"/>
    <property type="match status" value="3"/>
</dbReference>
<comment type="similarity">
    <text evidence="1">Belongs to the VPS13 family.</text>
</comment>
<evidence type="ECO:0000256" key="2">
    <source>
        <dbReference type="SAM" id="MobiDB-lite"/>
    </source>
</evidence>
<organism evidence="3 4">
    <name type="scientific">Phaeoacremonium minimum (strain UCR-PA7)</name>
    <name type="common">Esca disease fungus</name>
    <name type="synonym">Togninia minima</name>
    <dbReference type="NCBI Taxonomy" id="1286976"/>
    <lineage>
        <taxon>Eukaryota</taxon>
        <taxon>Fungi</taxon>
        <taxon>Dikarya</taxon>
        <taxon>Ascomycota</taxon>
        <taxon>Pezizomycotina</taxon>
        <taxon>Sordariomycetes</taxon>
        <taxon>Sordariomycetidae</taxon>
        <taxon>Togniniales</taxon>
        <taxon>Togniniaceae</taxon>
        <taxon>Phaeoacremonium</taxon>
    </lineage>
</organism>
<dbReference type="GO" id="GO:0006623">
    <property type="term" value="P:protein targeting to vacuole"/>
    <property type="evidence" value="ECO:0007669"/>
    <property type="project" value="TreeGrafter"/>
</dbReference>
<dbReference type="GO" id="GO:0045053">
    <property type="term" value="P:protein retention in Golgi apparatus"/>
    <property type="evidence" value="ECO:0007669"/>
    <property type="project" value="TreeGrafter"/>
</dbReference>
<gene>
    <name evidence="3" type="ORF">UCRPA7_3681</name>
</gene>
<dbReference type="InterPro" id="IPR003903">
    <property type="entry name" value="UIM_dom"/>
</dbReference>
<dbReference type="PANTHER" id="PTHR16166:SF93">
    <property type="entry name" value="INTERMEMBRANE LIPID TRANSFER PROTEIN VPS13"/>
    <property type="match status" value="1"/>
</dbReference>
<feature type="compositionally biased region" description="Basic and acidic residues" evidence="2">
    <location>
        <begin position="406"/>
        <end position="419"/>
    </location>
</feature>